<organism evidence="2 3">
    <name type="scientific">Pseudocercospora fijiensis (strain CIRAD86)</name>
    <name type="common">Black leaf streak disease fungus</name>
    <name type="synonym">Mycosphaerella fijiensis</name>
    <dbReference type="NCBI Taxonomy" id="383855"/>
    <lineage>
        <taxon>Eukaryota</taxon>
        <taxon>Fungi</taxon>
        <taxon>Dikarya</taxon>
        <taxon>Ascomycota</taxon>
        <taxon>Pezizomycotina</taxon>
        <taxon>Dothideomycetes</taxon>
        <taxon>Dothideomycetidae</taxon>
        <taxon>Mycosphaerellales</taxon>
        <taxon>Mycosphaerellaceae</taxon>
        <taxon>Pseudocercospora</taxon>
    </lineage>
</organism>
<reference evidence="2 3" key="1">
    <citation type="journal article" date="2012" name="PLoS Pathog.">
        <title>Diverse lifestyles and strategies of plant pathogenesis encoded in the genomes of eighteen Dothideomycetes fungi.</title>
        <authorList>
            <person name="Ohm R.A."/>
            <person name="Feau N."/>
            <person name="Henrissat B."/>
            <person name="Schoch C.L."/>
            <person name="Horwitz B.A."/>
            <person name="Barry K.W."/>
            <person name="Condon B.J."/>
            <person name="Copeland A.C."/>
            <person name="Dhillon B."/>
            <person name="Glaser F."/>
            <person name="Hesse C.N."/>
            <person name="Kosti I."/>
            <person name="LaButti K."/>
            <person name="Lindquist E.A."/>
            <person name="Lucas S."/>
            <person name="Salamov A.A."/>
            <person name="Bradshaw R.E."/>
            <person name="Ciuffetti L."/>
            <person name="Hamelin R.C."/>
            <person name="Kema G.H.J."/>
            <person name="Lawrence C."/>
            <person name="Scott J.A."/>
            <person name="Spatafora J.W."/>
            <person name="Turgeon B.G."/>
            <person name="de Wit P.J.G.M."/>
            <person name="Zhong S."/>
            <person name="Goodwin S.B."/>
            <person name="Grigoriev I.V."/>
        </authorList>
    </citation>
    <scope>NUCLEOTIDE SEQUENCE [LARGE SCALE GENOMIC DNA]</scope>
    <source>
        <strain evidence="2 3">CIRAD86</strain>
    </source>
</reference>
<dbReference type="EMBL" id="KB446555">
    <property type="protein sequence ID" value="EME87292.1"/>
    <property type="molecule type" value="Genomic_DNA"/>
</dbReference>
<sequence length="180" mass="20004">MPISAQADEQHDSPAKASTDNLSVGGKERELVDEKLTSANDKQKGGEDQKPKIDLEDAFRRLTMSSGGTATFPGSNTGALPLNYYQQIITECIIDAMPDEAQRHLFHCLIIAIFESDSSKEIPYGTWRDQKSDWILILKAVSGKNLEPGKPEHSLDTVEDQDRQKEIVALNADVVQFFQK</sequence>
<dbReference type="RefSeq" id="XP_007920787.1">
    <property type="nucleotide sequence ID" value="XM_007922596.1"/>
</dbReference>
<dbReference type="GeneID" id="19335242"/>
<name>N1Q8P1_PSEFD</name>
<accession>N1Q8P1</accession>
<protein>
    <submittedName>
        <fullName evidence="2">Uncharacterized protein</fullName>
    </submittedName>
</protein>
<dbReference type="AlphaFoldDB" id="N1Q8P1"/>
<dbReference type="KEGG" id="pfj:MYCFIDRAFT_191768"/>
<dbReference type="HOGENOM" id="CLU_1496864_0_0_1"/>
<dbReference type="OrthoDB" id="10525077at2759"/>
<gene>
    <name evidence="2" type="ORF">MYCFIDRAFT_191768</name>
</gene>
<feature type="compositionally biased region" description="Basic and acidic residues" evidence="1">
    <location>
        <begin position="26"/>
        <end position="54"/>
    </location>
</feature>
<proteinExistence type="predicted"/>
<dbReference type="VEuPathDB" id="FungiDB:MYCFIDRAFT_191768"/>
<evidence type="ECO:0000313" key="3">
    <source>
        <dbReference type="Proteomes" id="UP000016932"/>
    </source>
</evidence>
<keyword evidence="3" id="KW-1185">Reference proteome</keyword>
<dbReference type="Proteomes" id="UP000016932">
    <property type="component" value="Unassembled WGS sequence"/>
</dbReference>
<evidence type="ECO:0000256" key="1">
    <source>
        <dbReference type="SAM" id="MobiDB-lite"/>
    </source>
</evidence>
<evidence type="ECO:0000313" key="2">
    <source>
        <dbReference type="EMBL" id="EME87292.1"/>
    </source>
</evidence>
<feature type="region of interest" description="Disordered" evidence="1">
    <location>
        <begin position="1"/>
        <end position="54"/>
    </location>
</feature>